<proteinExistence type="predicted"/>
<comment type="caution">
    <text evidence="1">The sequence shown here is derived from an EMBL/GenBank/DDBJ whole genome shotgun (WGS) entry which is preliminary data.</text>
</comment>
<organism evidence="1">
    <name type="scientific">Hexamita inflata</name>
    <dbReference type="NCBI Taxonomy" id="28002"/>
    <lineage>
        <taxon>Eukaryota</taxon>
        <taxon>Metamonada</taxon>
        <taxon>Diplomonadida</taxon>
        <taxon>Hexamitidae</taxon>
        <taxon>Hexamitinae</taxon>
        <taxon>Hexamita</taxon>
    </lineage>
</organism>
<sequence length="104" mass="12203">MVCTVTTYISTYNDGKVKLPVIKHFCQNERTHLQEFKDVQTIQFISNPQVCLTIRVQNNSECQFVTQQVKSNSSRHTILFQKQQQLYCTTECQQPLIIIDYSRI</sequence>
<name>A0AA86QSB5_9EUKA</name>
<reference evidence="2 3" key="2">
    <citation type="submission" date="2024-07" db="EMBL/GenBank/DDBJ databases">
        <authorList>
            <person name="Akdeniz Z."/>
        </authorList>
    </citation>
    <scope>NUCLEOTIDE SEQUENCE [LARGE SCALE GENOMIC DNA]</scope>
</reference>
<dbReference type="Proteomes" id="UP001642409">
    <property type="component" value="Unassembled WGS sequence"/>
</dbReference>
<evidence type="ECO:0000313" key="3">
    <source>
        <dbReference type="Proteomes" id="UP001642409"/>
    </source>
</evidence>
<protein>
    <submittedName>
        <fullName evidence="2">Hypothetical_protein</fullName>
    </submittedName>
</protein>
<keyword evidence="3" id="KW-1185">Reference proteome</keyword>
<accession>A0AA86QSB5</accession>
<gene>
    <name evidence="2" type="ORF">HINF_LOCUS12081</name>
    <name evidence="1" type="ORF">HINF_LOCUS52791</name>
</gene>
<evidence type="ECO:0000313" key="2">
    <source>
        <dbReference type="EMBL" id="CAL5991406.1"/>
    </source>
</evidence>
<dbReference type="EMBL" id="CATOUU010000985">
    <property type="protein sequence ID" value="CAI9965146.1"/>
    <property type="molecule type" value="Genomic_DNA"/>
</dbReference>
<evidence type="ECO:0000313" key="1">
    <source>
        <dbReference type="EMBL" id="CAI9965146.1"/>
    </source>
</evidence>
<dbReference type="EMBL" id="CAXDID020000027">
    <property type="protein sequence ID" value="CAL5991406.1"/>
    <property type="molecule type" value="Genomic_DNA"/>
</dbReference>
<reference evidence="1" key="1">
    <citation type="submission" date="2023-06" db="EMBL/GenBank/DDBJ databases">
        <authorList>
            <person name="Kurt Z."/>
        </authorList>
    </citation>
    <scope>NUCLEOTIDE SEQUENCE</scope>
</reference>
<dbReference type="AlphaFoldDB" id="A0AA86QSB5"/>